<accession>A0A2I0R0R1</accession>
<name>A0A2I0R0R1_9FLAO</name>
<feature type="chain" id="PRO_5014111158" description="Type IX secretion system membrane protein PorP/SprF" evidence="1">
    <location>
        <begin position="24"/>
        <end position="347"/>
    </location>
</feature>
<dbReference type="Proteomes" id="UP000236654">
    <property type="component" value="Unassembled WGS sequence"/>
</dbReference>
<evidence type="ECO:0000313" key="2">
    <source>
        <dbReference type="EMBL" id="PKR80164.1"/>
    </source>
</evidence>
<evidence type="ECO:0000256" key="1">
    <source>
        <dbReference type="SAM" id="SignalP"/>
    </source>
</evidence>
<reference evidence="2 3" key="1">
    <citation type="submission" date="2017-12" db="EMBL/GenBank/DDBJ databases">
        <title>The draft genome sequence of Brumimicrobium saltpan LHR20.</title>
        <authorList>
            <person name="Do Z.-J."/>
            <person name="Luo H.-R."/>
        </authorList>
    </citation>
    <scope>NUCLEOTIDE SEQUENCE [LARGE SCALE GENOMIC DNA]</scope>
    <source>
        <strain evidence="2 3">LHR20</strain>
    </source>
</reference>
<gene>
    <name evidence="2" type="ORF">CW751_10890</name>
</gene>
<evidence type="ECO:0008006" key="4">
    <source>
        <dbReference type="Google" id="ProtNLM"/>
    </source>
</evidence>
<keyword evidence="1" id="KW-0732">Signal</keyword>
<organism evidence="2 3">
    <name type="scientific">Brumimicrobium salinarum</name>
    <dbReference type="NCBI Taxonomy" id="2058658"/>
    <lineage>
        <taxon>Bacteria</taxon>
        <taxon>Pseudomonadati</taxon>
        <taxon>Bacteroidota</taxon>
        <taxon>Flavobacteriia</taxon>
        <taxon>Flavobacteriales</taxon>
        <taxon>Crocinitomicaceae</taxon>
        <taxon>Brumimicrobium</taxon>
    </lineage>
</organism>
<dbReference type="NCBIfam" id="TIGR03519">
    <property type="entry name" value="T9SS_PorP_fam"/>
    <property type="match status" value="1"/>
</dbReference>
<comment type="caution">
    <text evidence="2">The sequence shown here is derived from an EMBL/GenBank/DDBJ whole genome shotgun (WGS) entry which is preliminary data.</text>
</comment>
<evidence type="ECO:0000313" key="3">
    <source>
        <dbReference type="Proteomes" id="UP000236654"/>
    </source>
</evidence>
<proteinExistence type="predicted"/>
<dbReference type="EMBL" id="PJNI01000012">
    <property type="protein sequence ID" value="PKR80164.1"/>
    <property type="molecule type" value="Genomic_DNA"/>
</dbReference>
<protein>
    <recommendedName>
        <fullName evidence="4">Type IX secretion system membrane protein PorP/SprF</fullName>
    </recommendedName>
</protein>
<dbReference type="OrthoDB" id="1186563at2"/>
<keyword evidence="3" id="KW-1185">Reference proteome</keyword>
<dbReference type="InterPro" id="IPR019861">
    <property type="entry name" value="PorP/SprF_Bacteroidetes"/>
</dbReference>
<feature type="signal peptide" evidence="1">
    <location>
        <begin position="1"/>
        <end position="23"/>
    </location>
</feature>
<dbReference type="AlphaFoldDB" id="A0A2I0R0R1"/>
<sequence length="347" mass="38653">MKNRNFKKSIIIALSFTIGILRAQDIHFSAMDYSPLTINPAMAGANYDLQATANYRTQWNSVATPYNTIAASYDMRFFNNNQFGEGFLAAGIHFNNDNVGESRISSNNIGLSVAYHLKLNQEHTLGLGIQGAYGSRSFTENNGQWGNQYDGTGYNPNMATGESFDRANFGYFDAGAGLHYTYRPVQKTTNNNGTLLNIGFAAYHLNRPSYSFIKEDGEDLYVRLSSYVMAEIGIGETKMAIEPQLIMQFQGPSIETLLGTDYRFYLGQGTSKNGHYDGTSLAVGVFYRNKDALLSRFSVRFGGIDAGLVYDFNLFSSLKEVSRAKGGVEIFLRYILNNPFKETRARI</sequence>
<dbReference type="RefSeq" id="WP_101335065.1">
    <property type="nucleotide sequence ID" value="NZ_PJNI01000012.1"/>
</dbReference>
<dbReference type="Pfam" id="PF11751">
    <property type="entry name" value="PorP_SprF"/>
    <property type="match status" value="1"/>
</dbReference>